<dbReference type="Gene3D" id="3.40.309.10">
    <property type="entry name" value="Aldehyde Dehydrogenase, Chain A, domain 2"/>
    <property type="match status" value="1"/>
</dbReference>
<dbReference type="AlphaFoldDB" id="A0A6J4LBR4"/>
<dbReference type="InterPro" id="IPR016163">
    <property type="entry name" value="Ald_DH_C"/>
</dbReference>
<sequence length="467" mass="47747">MQLDPAPLLIDGAWLPGPADSLEVRDPRDDALVGRIPVGGAAEVDAAVAGAVKAASTWARTSPGERAGLLKAAARDLHGRLEEIAELQAREGGKPLGDSRGGVEAGIGTLEQYAELGQLHRGRALQGSYDATDVMRWEPRGVVAVLTPWNDPVAIALQGLGAALAAGNAVVFKPSERTPLSGALLAEVLAGHLPPGVLQLLHGDGRTGAALAAHPDVDVVYHVGSSVTGASIRRATAETGAHAVLEGGGKDACLVDAGVDPAWAAEQVALGAFANAGQICVSVERVYVHEAVAEPFLEALTAQAGSFSIGPLVDRRQREVVERHVQEAVGDGARVLAGGTTPEGAGAWYPPTVLVGCTDDMTVMREETFGPVAAVRVVGSFDEGLAAAARSSYGLAATVLTPSMEHAQRAARELPVGTVKVNAVFGGAPGGSATPGRGTGQGFGYGPELLDELSRCKVVHWEPAPTG</sequence>
<gene>
    <name evidence="4" type="ORF">AVDCRST_MAG16-1079</name>
</gene>
<dbReference type="InterPro" id="IPR015590">
    <property type="entry name" value="Aldehyde_DH_dom"/>
</dbReference>
<evidence type="ECO:0000256" key="1">
    <source>
        <dbReference type="ARBA" id="ARBA00009986"/>
    </source>
</evidence>
<dbReference type="PANTHER" id="PTHR42804">
    <property type="entry name" value="ALDEHYDE DEHYDROGENASE"/>
    <property type="match status" value="1"/>
</dbReference>
<dbReference type="InterPro" id="IPR016161">
    <property type="entry name" value="Ald_DH/histidinol_DH"/>
</dbReference>
<dbReference type="Pfam" id="PF00171">
    <property type="entry name" value="Aldedh"/>
    <property type="match status" value="1"/>
</dbReference>
<accession>A0A6J4LBR4</accession>
<dbReference type="EMBL" id="CADCUE010000088">
    <property type="protein sequence ID" value="CAA9326568.1"/>
    <property type="molecule type" value="Genomic_DNA"/>
</dbReference>
<organism evidence="4">
    <name type="scientific">uncultured Frankineae bacterium</name>
    <dbReference type="NCBI Taxonomy" id="437475"/>
    <lineage>
        <taxon>Bacteria</taxon>
        <taxon>Bacillati</taxon>
        <taxon>Actinomycetota</taxon>
        <taxon>Actinomycetes</taxon>
        <taxon>Frankiales</taxon>
        <taxon>environmental samples</taxon>
    </lineage>
</organism>
<evidence type="ECO:0000259" key="3">
    <source>
        <dbReference type="Pfam" id="PF00171"/>
    </source>
</evidence>
<feature type="domain" description="Aldehyde dehydrogenase" evidence="3">
    <location>
        <begin position="15"/>
        <end position="459"/>
    </location>
</feature>
<dbReference type="GO" id="GO:0016620">
    <property type="term" value="F:oxidoreductase activity, acting on the aldehyde or oxo group of donors, NAD or NADP as acceptor"/>
    <property type="evidence" value="ECO:0007669"/>
    <property type="project" value="InterPro"/>
</dbReference>
<keyword evidence="2" id="KW-0560">Oxidoreductase</keyword>
<dbReference type="Gene3D" id="3.40.605.10">
    <property type="entry name" value="Aldehyde Dehydrogenase, Chain A, domain 1"/>
    <property type="match status" value="1"/>
</dbReference>
<reference evidence="4" key="1">
    <citation type="submission" date="2020-02" db="EMBL/GenBank/DDBJ databases">
        <authorList>
            <person name="Meier V. D."/>
        </authorList>
    </citation>
    <scope>NUCLEOTIDE SEQUENCE</scope>
    <source>
        <strain evidence="4">AVDCRST_MAG16</strain>
    </source>
</reference>
<protein>
    <submittedName>
        <fullName evidence="4">Aldehyde dehydrogenase</fullName>
    </submittedName>
</protein>
<dbReference type="SUPFAM" id="SSF53720">
    <property type="entry name" value="ALDH-like"/>
    <property type="match status" value="1"/>
</dbReference>
<name>A0A6J4LBR4_9ACTN</name>
<proteinExistence type="inferred from homology"/>
<comment type="similarity">
    <text evidence="1">Belongs to the aldehyde dehydrogenase family.</text>
</comment>
<evidence type="ECO:0000256" key="2">
    <source>
        <dbReference type="ARBA" id="ARBA00023002"/>
    </source>
</evidence>
<evidence type="ECO:0000313" key="4">
    <source>
        <dbReference type="EMBL" id="CAA9326568.1"/>
    </source>
</evidence>
<dbReference type="CDD" id="cd07078">
    <property type="entry name" value="ALDH"/>
    <property type="match status" value="1"/>
</dbReference>
<dbReference type="PANTHER" id="PTHR42804:SF1">
    <property type="entry name" value="ALDEHYDE DEHYDROGENASE-RELATED"/>
    <property type="match status" value="1"/>
</dbReference>
<dbReference type="InterPro" id="IPR016162">
    <property type="entry name" value="Ald_DH_N"/>
</dbReference>